<protein>
    <recommendedName>
        <fullName evidence="5">Epoxide hydrolase N-terminal domain-containing protein</fullName>
    </recommendedName>
</protein>
<dbReference type="InterPro" id="IPR016292">
    <property type="entry name" value="Epoxide_hydrolase"/>
</dbReference>
<dbReference type="Proteomes" id="UP001161017">
    <property type="component" value="Unassembled WGS sequence"/>
</dbReference>
<evidence type="ECO:0000256" key="3">
    <source>
        <dbReference type="ARBA" id="ARBA00022801"/>
    </source>
</evidence>
<dbReference type="PRINTS" id="PR00412">
    <property type="entry name" value="EPOXHYDRLASE"/>
</dbReference>
<dbReference type="PIRSF" id="PIRSF001112">
    <property type="entry name" value="Epoxide_hydrolase"/>
    <property type="match status" value="1"/>
</dbReference>
<evidence type="ECO:0000259" key="5">
    <source>
        <dbReference type="Pfam" id="PF06441"/>
    </source>
</evidence>
<comment type="caution">
    <text evidence="6">The sequence shown here is derived from an EMBL/GenBank/DDBJ whole genome shotgun (WGS) entry which is preliminary data.</text>
</comment>
<accession>A0AA43U218</accession>
<sequence length="414" mass="46616">MAVMDEFQLHQPVPYNLHVDDDLLSTTKQKLRLARYPKELEDLDEEDWSHGSKVTEVKRLAEYWENGFDWRAQEAIINSTFKQYKVLVDIPSYGPQLIHFAHHPSSSPTATPLLFVGGWPGSFIEAQKLIQPLTDPPSTSDPAFHFIVASLPGFGPGDAPTKSPFGPLLAAHAFKILMVDTLGYKKFVTQGGDFGSLVTRNMAMLYPQHVRACHFNLMFCGPPPVYKNPLVFGRLVLSRFLYSSKEQQALVEAQAFYKSKIGYVQIQSTRPQTLGFGLGDSPVGLLGWFLEKYHDWMDLTHYKPSDDEILTFVMMHWMQGATPGLRYYKALAEEKGKIAGLKSFQTYCSTPTGYSQFPGEGISLPLDWITACTNLCWTKEHDRGGHFAAVEQPELLVQDLREWFGGETVRQAVA</sequence>
<dbReference type="InterPro" id="IPR029058">
    <property type="entry name" value="AB_hydrolase_fold"/>
</dbReference>
<proteinExistence type="inferred from homology"/>
<reference evidence="6" key="1">
    <citation type="journal article" date="2023" name="Genome Biol. Evol.">
        <title>First Whole Genome Sequence and Flow Cytometry Genome Size Data for the Lichen-Forming Fungus Ramalina farinacea (Ascomycota).</title>
        <authorList>
            <person name="Llewellyn T."/>
            <person name="Mian S."/>
            <person name="Hill R."/>
            <person name="Leitch I.J."/>
            <person name="Gaya E."/>
        </authorList>
    </citation>
    <scope>NUCLEOTIDE SEQUENCE</scope>
    <source>
        <strain evidence="6">LIQ254RAFAR</strain>
    </source>
</reference>
<evidence type="ECO:0000313" key="6">
    <source>
        <dbReference type="EMBL" id="MDI1493097.1"/>
    </source>
</evidence>
<dbReference type="GO" id="GO:0097176">
    <property type="term" value="P:epoxide metabolic process"/>
    <property type="evidence" value="ECO:0007669"/>
    <property type="project" value="TreeGrafter"/>
</dbReference>
<dbReference type="Pfam" id="PF06441">
    <property type="entry name" value="EHN"/>
    <property type="match status" value="1"/>
</dbReference>
<dbReference type="PANTHER" id="PTHR21661:SF35">
    <property type="entry name" value="EPOXIDE HYDROLASE"/>
    <property type="match status" value="1"/>
</dbReference>
<feature type="active site" description="Proton donor" evidence="4">
    <location>
        <position position="328"/>
    </location>
</feature>
<keyword evidence="3" id="KW-0378">Hydrolase</keyword>
<comment type="similarity">
    <text evidence="1">Belongs to the peptidase S33 family.</text>
</comment>
<organism evidence="6 7">
    <name type="scientific">Ramalina farinacea</name>
    <dbReference type="NCBI Taxonomy" id="258253"/>
    <lineage>
        <taxon>Eukaryota</taxon>
        <taxon>Fungi</taxon>
        <taxon>Dikarya</taxon>
        <taxon>Ascomycota</taxon>
        <taxon>Pezizomycotina</taxon>
        <taxon>Lecanoromycetes</taxon>
        <taxon>OSLEUM clade</taxon>
        <taxon>Lecanoromycetidae</taxon>
        <taxon>Lecanorales</taxon>
        <taxon>Lecanorineae</taxon>
        <taxon>Ramalinaceae</taxon>
        <taxon>Ramalina</taxon>
    </lineage>
</organism>
<gene>
    <name evidence="6" type="ORF">OHK93_004884</name>
</gene>
<evidence type="ECO:0000313" key="7">
    <source>
        <dbReference type="Proteomes" id="UP001161017"/>
    </source>
</evidence>
<feature type="active site" description="Proton acceptor" evidence="4">
    <location>
        <position position="386"/>
    </location>
</feature>
<name>A0AA43U218_9LECA</name>
<evidence type="ECO:0000256" key="1">
    <source>
        <dbReference type="ARBA" id="ARBA00010088"/>
    </source>
</evidence>
<feature type="active site" description="Nucleophile" evidence="4">
    <location>
        <position position="193"/>
    </location>
</feature>
<dbReference type="Gene3D" id="3.40.50.1820">
    <property type="entry name" value="alpha/beta hydrolase"/>
    <property type="match status" value="1"/>
</dbReference>
<keyword evidence="2" id="KW-0058">Aromatic hydrocarbons catabolism</keyword>
<dbReference type="SUPFAM" id="SSF53474">
    <property type="entry name" value="alpha/beta-Hydrolases"/>
    <property type="match status" value="1"/>
</dbReference>
<evidence type="ECO:0000256" key="4">
    <source>
        <dbReference type="PIRSR" id="PIRSR001112-1"/>
    </source>
</evidence>
<evidence type="ECO:0000256" key="2">
    <source>
        <dbReference type="ARBA" id="ARBA00022797"/>
    </source>
</evidence>
<dbReference type="InterPro" id="IPR010497">
    <property type="entry name" value="Epoxide_hydro_N"/>
</dbReference>
<dbReference type="AlphaFoldDB" id="A0AA43U218"/>
<feature type="domain" description="Epoxide hydrolase N-terminal" evidence="5">
    <location>
        <begin position="14"/>
        <end position="125"/>
    </location>
</feature>
<dbReference type="InterPro" id="IPR000639">
    <property type="entry name" value="Epox_hydrolase-like"/>
</dbReference>
<keyword evidence="7" id="KW-1185">Reference proteome</keyword>
<dbReference type="EMBL" id="JAPUFD010000023">
    <property type="protein sequence ID" value="MDI1493097.1"/>
    <property type="molecule type" value="Genomic_DNA"/>
</dbReference>
<dbReference type="GO" id="GO:0004301">
    <property type="term" value="F:epoxide hydrolase activity"/>
    <property type="evidence" value="ECO:0007669"/>
    <property type="project" value="TreeGrafter"/>
</dbReference>
<dbReference type="PANTHER" id="PTHR21661">
    <property type="entry name" value="EPOXIDE HYDROLASE 1-RELATED"/>
    <property type="match status" value="1"/>
</dbReference>